<dbReference type="InterPro" id="IPR001878">
    <property type="entry name" value="Znf_CCHC"/>
</dbReference>
<evidence type="ECO:0000313" key="3">
    <source>
        <dbReference type="EMBL" id="GFD35242.1"/>
    </source>
</evidence>
<keyword evidence="1" id="KW-0863">Zinc-finger</keyword>
<dbReference type="Gene3D" id="4.10.60.10">
    <property type="entry name" value="Zinc finger, CCHC-type"/>
    <property type="match status" value="1"/>
</dbReference>
<dbReference type="PROSITE" id="PS50158">
    <property type="entry name" value="ZF_CCHC"/>
    <property type="match status" value="1"/>
</dbReference>
<sequence>MEKDFKIYKGKKGRVKSIALKAKKDSSDDETLTFGSDDEEYVMAIRNFKKFFRRNGKFVRKLHEEKKSFQQRDDKKSKSDKKCFRCSDPNHLIGDCPKPL</sequence>
<comment type="caution">
    <text evidence="3">The sequence shown here is derived from an EMBL/GenBank/DDBJ whole genome shotgun (WGS) entry which is preliminary data.</text>
</comment>
<dbReference type="GO" id="GO:0003676">
    <property type="term" value="F:nucleic acid binding"/>
    <property type="evidence" value="ECO:0007669"/>
    <property type="project" value="InterPro"/>
</dbReference>
<feature type="domain" description="CCHC-type" evidence="2">
    <location>
        <begin position="82"/>
        <end position="98"/>
    </location>
</feature>
<dbReference type="GO" id="GO:0008270">
    <property type="term" value="F:zinc ion binding"/>
    <property type="evidence" value="ECO:0007669"/>
    <property type="project" value="UniProtKB-KW"/>
</dbReference>
<reference evidence="3" key="1">
    <citation type="journal article" date="2019" name="Sci. Rep.">
        <title>Draft genome of Tanacetum cinerariifolium, the natural source of mosquito coil.</title>
        <authorList>
            <person name="Yamashiro T."/>
            <person name="Shiraishi A."/>
            <person name="Satake H."/>
            <person name="Nakayama K."/>
        </authorList>
    </citation>
    <scope>NUCLEOTIDE SEQUENCE</scope>
</reference>
<dbReference type="AlphaFoldDB" id="A0A699VI39"/>
<keyword evidence="1" id="KW-0862">Zinc</keyword>
<evidence type="ECO:0000259" key="2">
    <source>
        <dbReference type="PROSITE" id="PS50158"/>
    </source>
</evidence>
<dbReference type="EMBL" id="BKCJ011456284">
    <property type="protein sequence ID" value="GFD35242.1"/>
    <property type="molecule type" value="Genomic_DNA"/>
</dbReference>
<organism evidence="3">
    <name type="scientific">Tanacetum cinerariifolium</name>
    <name type="common">Dalmatian daisy</name>
    <name type="synonym">Chrysanthemum cinerariifolium</name>
    <dbReference type="NCBI Taxonomy" id="118510"/>
    <lineage>
        <taxon>Eukaryota</taxon>
        <taxon>Viridiplantae</taxon>
        <taxon>Streptophyta</taxon>
        <taxon>Embryophyta</taxon>
        <taxon>Tracheophyta</taxon>
        <taxon>Spermatophyta</taxon>
        <taxon>Magnoliopsida</taxon>
        <taxon>eudicotyledons</taxon>
        <taxon>Gunneridae</taxon>
        <taxon>Pentapetalae</taxon>
        <taxon>asterids</taxon>
        <taxon>campanulids</taxon>
        <taxon>Asterales</taxon>
        <taxon>Asteraceae</taxon>
        <taxon>Asteroideae</taxon>
        <taxon>Anthemideae</taxon>
        <taxon>Anthemidinae</taxon>
        <taxon>Tanacetum</taxon>
    </lineage>
</organism>
<proteinExistence type="predicted"/>
<accession>A0A699VI39</accession>
<gene>
    <name evidence="3" type="ORF">Tci_907211</name>
</gene>
<dbReference type="InterPro" id="IPR036875">
    <property type="entry name" value="Znf_CCHC_sf"/>
</dbReference>
<protein>
    <submittedName>
        <fullName evidence="3">Retrovirus-related Pol polyprotein from transposon TNT 1-94</fullName>
    </submittedName>
</protein>
<evidence type="ECO:0000256" key="1">
    <source>
        <dbReference type="PROSITE-ProRule" id="PRU00047"/>
    </source>
</evidence>
<dbReference type="SUPFAM" id="SSF57756">
    <property type="entry name" value="Retrovirus zinc finger-like domains"/>
    <property type="match status" value="1"/>
</dbReference>
<name>A0A699VI39_TANCI</name>
<keyword evidence="1" id="KW-0479">Metal-binding</keyword>